<evidence type="ECO:0000256" key="1">
    <source>
        <dbReference type="SAM" id="MobiDB-lite"/>
    </source>
</evidence>
<accession>A0A2L2T6J7</accession>
<evidence type="ECO:0000313" key="2">
    <source>
        <dbReference type="EMBL" id="CEI66444.1"/>
    </source>
</evidence>
<name>A0A2L2T6J7_9HYPO</name>
<reference evidence="3" key="1">
    <citation type="submission" date="2014-10" db="EMBL/GenBank/DDBJ databases">
        <authorList>
            <person name="King R."/>
        </authorList>
    </citation>
    <scope>NUCLEOTIDE SEQUENCE [LARGE SCALE GENOMIC DNA]</scope>
    <source>
        <strain evidence="3">A3/5</strain>
    </source>
</reference>
<organism evidence="2 3">
    <name type="scientific">Fusarium venenatum</name>
    <dbReference type="NCBI Taxonomy" id="56646"/>
    <lineage>
        <taxon>Eukaryota</taxon>
        <taxon>Fungi</taxon>
        <taxon>Dikarya</taxon>
        <taxon>Ascomycota</taxon>
        <taxon>Pezizomycotina</taxon>
        <taxon>Sordariomycetes</taxon>
        <taxon>Hypocreomycetidae</taxon>
        <taxon>Hypocreales</taxon>
        <taxon>Nectriaceae</taxon>
        <taxon>Fusarium</taxon>
    </lineage>
</organism>
<dbReference type="STRING" id="56646.A0A2L2T6J7"/>
<sequence length="291" mass="32600">MQNIHNDLDVSEHDENAGDEGRSSSGDLVGISDADSSEGDASEDSEDVDEIVPSENTHAFIRVFNRPAVGDKQWNRTDAIRYLKYEFWLVDSGSGGSWPSFLKDLDALRIRKDRPRHGLYLEFYYLVHKHYDEVEASDQQMTASDNSTTREARGALRNTVIAWFNGGWREDQQTVRHQRSLLPSQAEMMVSKFIDPYGDMDGIIVGTAASLGLMHLFSIDGGVDAQTDVESDRPTAAIANTMAAQTEQQIADVARTLWTSVRICTESANRIPQLAAKHSRWQPTHRHFANT</sequence>
<feature type="compositionally biased region" description="Acidic residues" evidence="1">
    <location>
        <begin position="35"/>
        <end position="51"/>
    </location>
</feature>
<dbReference type="Proteomes" id="UP000245910">
    <property type="component" value="Chromosome I"/>
</dbReference>
<feature type="compositionally biased region" description="Basic and acidic residues" evidence="1">
    <location>
        <begin position="1"/>
        <end position="22"/>
    </location>
</feature>
<dbReference type="EMBL" id="LN649229">
    <property type="protein sequence ID" value="CEI66444.1"/>
    <property type="molecule type" value="Genomic_DNA"/>
</dbReference>
<evidence type="ECO:0000313" key="3">
    <source>
        <dbReference type="Proteomes" id="UP000245910"/>
    </source>
</evidence>
<feature type="region of interest" description="Disordered" evidence="1">
    <location>
        <begin position="1"/>
        <end position="51"/>
    </location>
</feature>
<dbReference type="AlphaFoldDB" id="A0A2L2T6J7"/>
<keyword evidence="3" id="KW-1185">Reference proteome</keyword>
<proteinExistence type="predicted"/>
<protein>
    <submittedName>
        <fullName evidence="2">Uncharacterized protein</fullName>
    </submittedName>
</protein>